<dbReference type="InterPro" id="IPR006183">
    <property type="entry name" value="Pgluconate_DH"/>
</dbReference>
<dbReference type="InterPro" id="IPR036291">
    <property type="entry name" value="NAD(P)-bd_dom_sf"/>
</dbReference>
<evidence type="ECO:0000256" key="1">
    <source>
        <dbReference type="ARBA" id="ARBA00008419"/>
    </source>
</evidence>
<dbReference type="SUPFAM" id="SSF51735">
    <property type="entry name" value="NAD(P)-binding Rossmann-fold domains"/>
    <property type="match status" value="1"/>
</dbReference>
<gene>
    <name evidence="5" type="ORF">A2777_03430</name>
</gene>
<dbReference type="Pfam" id="PF00393">
    <property type="entry name" value="6PGD"/>
    <property type="match status" value="1"/>
</dbReference>
<dbReference type="SUPFAM" id="SSF48179">
    <property type="entry name" value="6-phosphogluconate dehydrogenase C-terminal domain-like"/>
    <property type="match status" value="1"/>
</dbReference>
<dbReference type="InterPro" id="IPR008927">
    <property type="entry name" value="6-PGluconate_DH-like_C_sf"/>
</dbReference>
<feature type="domain" description="6-phosphogluconate dehydrogenase C-terminal" evidence="4">
    <location>
        <begin position="183"/>
        <end position="310"/>
    </location>
</feature>
<dbReference type="NCBIfam" id="TIGR00872">
    <property type="entry name" value="gnd_rel"/>
    <property type="match status" value="1"/>
</dbReference>
<dbReference type="EMBL" id="MFJF01000029">
    <property type="protein sequence ID" value="OGG05589.1"/>
    <property type="molecule type" value="Genomic_DNA"/>
</dbReference>
<evidence type="ECO:0000256" key="3">
    <source>
        <dbReference type="ARBA" id="ARBA00023064"/>
    </source>
</evidence>
<dbReference type="AlphaFoldDB" id="A0A1F5YZG4"/>
<keyword evidence="3" id="KW-0311">Gluconate utilization</keyword>
<dbReference type="SMART" id="SM01350">
    <property type="entry name" value="6PGD"/>
    <property type="match status" value="1"/>
</dbReference>
<dbReference type="GO" id="GO:0006098">
    <property type="term" value="P:pentose-phosphate shunt"/>
    <property type="evidence" value="ECO:0007669"/>
    <property type="project" value="InterPro"/>
</dbReference>
<dbReference type="InterPro" id="IPR006115">
    <property type="entry name" value="6PGDH_NADP-bd"/>
</dbReference>
<dbReference type="GO" id="GO:0019521">
    <property type="term" value="P:D-gluconate metabolic process"/>
    <property type="evidence" value="ECO:0007669"/>
    <property type="project" value="UniProtKB-KW"/>
</dbReference>
<dbReference type="InterPro" id="IPR006114">
    <property type="entry name" value="6PGDH_C"/>
</dbReference>
<dbReference type="GO" id="GO:0050661">
    <property type="term" value="F:NADP binding"/>
    <property type="evidence" value="ECO:0007669"/>
    <property type="project" value="InterPro"/>
</dbReference>
<keyword evidence="2" id="KW-0560">Oxidoreductase</keyword>
<proteinExistence type="inferred from homology"/>
<accession>A0A1F5YZG4</accession>
<dbReference type="Gene3D" id="1.10.1040.10">
    <property type="entry name" value="N-(1-d-carboxylethyl)-l-norvaline Dehydrogenase, domain 2"/>
    <property type="match status" value="1"/>
</dbReference>
<dbReference type="GO" id="GO:0004616">
    <property type="term" value="F:phosphogluconate dehydrogenase (decarboxylating) activity"/>
    <property type="evidence" value="ECO:0007669"/>
    <property type="project" value="InterPro"/>
</dbReference>
<evidence type="ECO:0000313" key="6">
    <source>
        <dbReference type="Proteomes" id="UP000177354"/>
    </source>
</evidence>
<dbReference type="PANTHER" id="PTHR11811">
    <property type="entry name" value="6-PHOSPHOGLUCONATE DEHYDROGENASE"/>
    <property type="match status" value="1"/>
</dbReference>
<dbReference type="PRINTS" id="PR00076">
    <property type="entry name" value="6PGDHDRGNASE"/>
</dbReference>
<evidence type="ECO:0000259" key="4">
    <source>
        <dbReference type="SMART" id="SM01350"/>
    </source>
</evidence>
<comment type="caution">
    <text evidence="5">The sequence shown here is derived from an EMBL/GenBank/DDBJ whole genome shotgun (WGS) entry which is preliminary data.</text>
</comment>
<name>A0A1F5YZG4_9BACT</name>
<organism evidence="5 6">
    <name type="scientific">Candidatus Gottesmanbacteria bacterium RIFCSPHIGHO2_01_FULL_40_15</name>
    <dbReference type="NCBI Taxonomy" id="1798376"/>
    <lineage>
        <taxon>Bacteria</taxon>
        <taxon>Candidatus Gottesmaniibacteriota</taxon>
    </lineage>
</organism>
<dbReference type="Pfam" id="PF03446">
    <property type="entry name" value="NAD_binding_2"/>
    <property type="match status" value="1"/>
</dbReference>
<sequence length="316" mass="34442">MKIGFIGLGKMGKEMILHLLECSVDAVVYNRTIEKLEEFVSVYKKLLLNGEKAEGTGELIPAYSYEEFLTSLELPRVIWIMVEHGKAVDEVIDNLIISGIKKNDIVIDGGNSFYKDSVKRYQKLKKSGVGFLDIGTSGGLEGARNGACLMVGGDKEIFDKAKPLLDKLSNGAGLTYFGSTGAGHFVKMVHNGVEYGMLQALGEGFELLYKSPYKPDLTEVATNWLKGSVVRGWLVELLKKAFEKDGKLENISGIIGGGSTGEWTANAASELGIEIPVIEKSVEARIKSKSRPTFSGKVVAALRREFGGHEIEKKNS</sequence>
<reference evidence="5 6" key="1">
    <citation type="journal article" date="2016" name="Nat. Commun.">
        <title>Thousands of microbial genomes shed light on interconnected biogeochemical processes in an aquifer system.</title>
        <authorList>
            <person name="Anantharaman K."/>
            <person name="Brown C.T."/>
            <person name="Hug L.A."/>
            <person name="Sharon I."/>
            <person name="Castelle C.J."/>
            <person name="Probst A.J."/>
            <person name="Thomas B.C."/>
            <person name="Singh A."/>
            <person name="Wilkins M.J."/>
            <person name="Karaoz U."/>
            <person name="Brodie E.L."/>
            <person name="Williams K.H."/>
            <person name="Hubbard S.S."/>
            <person name="Banfield J.F."/>
        </authorList>
    </citation>
    <scope>NUCLEOTIDE SEQUENCE [LARGE SCALE GENOMIC DNA]</scope>
</reference>
<dbReference type="NCBIfam" id="NF007161">
    <property type="entry name" value="PRK09599.1"/>
    <property type="match status" value="1"/>
</dbReference>
<dbReference type="Gene3D" id="3.40.50.720">
    <property type="entry name" value="NAD(P)-binding Rossmann-like Domain"/>
    <property type="match status" value="1"/>
</dbReference>
<dbReference type="Proteomes" id="UP000177354">
    <property type="component" value="Unassembled WGS sequence"/>
</dbReference>
<protein>
    <submittedName>
        <fullName evidence="5">6-phosphogluconate dehydrogenase (Decarboxylating)</fullName>
    </submittedName>
</protein>
<comment type="similarity">
    <text evidence="1">Belongs to the 6-phosphogluconate dehydrogenase family.</text>
</comment>
<evidence type="ECO:0000313" key="5">
    <source>
        <dbReference type="EMBL" id="OGG05589.1"/>
    </source>
</evidence>
<dbReference type="InterPro" id="IPR013328">
    <property type="entry name" value="6PGD_dom2"/>
</dbReference>
<dbReference type="InterPro" id="IPR004849">
    <property type="entry name" value="6DGDH_YqeC"/>
</dbReference>
<evidence type="ECO:0000256" key="2">
    <source>
        <dbReference type="ARBA" id="ARBA00023002"/>
    </source>
</evidence>